<organism evidence="10 11">
    <name type="scientific">Anopheles farauti</name>
    <dbReference type="NCBI Taxonomy" id="69004"/>
    <lineage>
        <taxon>Eukaryota</taxon>
        <taxon>Metazoa</taxon>
        <taxon>Ecdysozoa</taxon>
        <taxon>Arthropoda</taxon>
        <taxon>Hexapoda</taxon>
        <taxon>Insecta</taxon>
        <taxon>Pterygota</taxon>
        <taxon>Neoptera</taxon>
        <taxon>Endopterygota</taxon>
        <taxon>Diptera</taxon>
        <taxon>Nematocera</taxon>
        <taxon>Culicoidea</taxon>
        <taxon>Culicidae</taxon>
        <taxon>Anophelinae</taxon>
        <taxon>Anopheles</taxon>
    </lineage>
</organism>
<feature type="region of interest" description="Disordered" evidence="7">
    <location>
        <begin position="1"/>
        <end position="73"/>
    </location>
</feature>
<name>A0A182Q9H2_9DIPT</name>
<dbReference type="Pfam" id="PF04034">
    <property type="entry name" value="Ribo_biogen_C"/>
    <property type="match status" value="1"/>
</dbReference>
<reference evidence="10" key="2">
    <citation type="submission" date="2020-05" db="UniProtKB">
        <authorList>
            <consortium name="EnsemblMetazoa"/>
        </authorList>
    </citation>
    <scope>IDENTIFICATION</scope>
    <source>
        <strain evidence="10">FAR1</strain>
    </source>
</reference>
<keyword evidence="3 6" id="KW-0698">rRNA processing</keyword>
<feature type="domain" description="RNase L inhibitor RLI-like possible metal-binding" evidence="9">
    <location>
        <begin position="80"/>
        <end position="112"/>
    </location>
</feature>
<evidence type="ECO:0000256" key="6">
    <source>
        <dbReference type="HAMAP-Rule" id="MF_03146"/>
    </source>
</evidence>
<evidence type="ECO:0000256" key="3">
    <source>
        <dbReference type="ARBA" id="ARBA00022552"/>
    </source>
</evidence>
<evidence type="ECO:0000256" key="1">
    <source>
        <dbReference type="ARBA" id="ARBA00022490"/>
    </source>
</evidence>
<dbReference type="STRING" id="69004.A0A182Q9H2"/>
<feature type="region of interest" description="Disordered" evidence="7">
    <location>
        <begin position="247"/>
        <end position="289"/>
    </location>
</feature>
<reference evidence="11" key="1">
    <citation type="submission" date="2014-01" db="EMBL/GenBank/DDBJ databases">
        <title>The Genome Sequence of Anopheles farauti FAR1 (V2).</title>
        <authorList>
            <consortium name="The Broad Institute Genomics Platform"/>
            <person name="Neafsey D.E."/>
            <person name="Besansky N."/>
            <person name="Howell P."/>
            <person name="Walton C."/>
            <person name="Young S.K."/>
            <person name="Zeng Q."/>
            <person name="Gargeya S."/>
            <person name="Fitzgerald M."/>
            <person name="Haas B."/>
            <person name="Abouelleil A."/>
            <person name="Allen A.W."/>
            <person name="Alvarado L."/>
            <person name="Arachchi H.M."/>
            <person name="Berlin A.M."/>
            <person name="Chapman S.B."/>
            <person name="Gainer-Dewar J."/>
            <person name="Goldberg J."/>
            <person name="Griggs A."/>
            <person name="Gujja S."/>
            <person name="Hansen M."/>
            <person name="Howarth C."/>
            <person name="Imamovic A."/>
            <person name="Ireland A."/>
            <person name="Larimer J."/>
            <person name="McCowan C."/>
            <person name="Murphy C."/>
            <person name="Pearson M."/>
            <person name="Poon T.W."/>
            <person name="Priest M."/>
            <person name="Roberts A."/>
            <person name="Saif S."/>
            <person name="Shea T."/>
            <person name="Sisk P."/>
            <person name="Sykes S."/>
            <person name="Wortman J."/>
            <person name="Nusbaum C."/>
            <person name="Birren B."/>
        </authorList>
    </citation>
    <scope>NUCLEOTIDE SEQUENCE [LARGE SCALE GENOMIC DNA]</scope>
    <source>
        <strain evidence="11">FAR1</strain>
    </source>
</reference>
<evidence type="ECO:0000256" key="7">
    <source>
        <dbReference type="SAM" id="MobiDB-lite"/>
    </source>
</evidence>
<keyword evidence="1" id="KW-0963">Cytoplasm</keyword>
<evidence type="ECO:0000256" key="2">
    <source>
        <dbReference type="ARBA" id="ARBA00022517"/>
    </source>
</evidence>
<evidence type="ECO:0000313" key="11">
    <source>
        <dbReference type="Proteomes" id="UP000075886"/>
    </source>
</evidence>
<dbReference type="Proteomes" id="UP000075886">
    <property type="component" value="Unassembled WGS sequence"/>
</dbReference>
<feature type="compositionally biased region" description="Basic residues" evidence="7">
    <location>
        <begin position="1"/>
        <end position="17"/>
    </location>
</feature>
<dbReference type="NCBIfam" id="NF002621">
    <property type="entry name" value="PRK02287.1"/>
    <property type="match status" value="1"/>
</dbReference>
<dbReference type="Pfam" id="PF04068">
    <property type="entry name" value="Fer4_RLI"/>
    <property type="match status" value="1"/>
</dbReference>
<keyword evidence="4 6" id="KW-0808">Transferase</keyword>
<keyword evidence="2 6" id="KW-0690">Ribosome biogenesis</keyword>
<dbReference type="GO" id="GO:0106388">
    <property type="term" value="F:rRNA small subunit aminocarboxypropyltransferase activity"/>
    <property type="evidence" value="ECO:0007669"/>
    <property type="project" value="UniProtKB-EC"/>
</dbReference>
<dbReference type="GO" id="GO:0030490">
    <property type="term" value="P:maturation of SSU-rRNA"/>
    <property type="evidence" value="ECO:0007669"/>
    <property type="project" value="TreeGrafter"/>
</dbReference>
<dbReference type="EC" id="2.5.1.157" evidence="6"/>
<evidence type="ECO:0000256" key="5">
    <source>
        <dbReference type="ARBA" id="ARBA00022691"/>
    </source>
</evidence>
<dbReference type="HAMAP" id="MF_01116">
    <property type="entry name" value="TSR3"/>
    <property type="match status" value="1"/>
</dbReference>
<dbReference type="AlphaFoldDB" id="A0A182Q9H2"/>
<dbReference type="PANTHER" id="PTHR20426">
    <property type="entry name" value="RIBOSOME BIOGENESIS PROTEIN TSR3 HOMOLOG"/>
    <property type="match status" value="1"/>
</dbReference>
<proteinExistence type="inferred from homology"/>
<protein>
    <recommendedName>
        <fullName evidence="6">18S rRNA aminocarboxypropyltransferase</fullName>
        <ecNumber evidence="6">2.5.1.157</ecNumber>
    </recommendedName>
</protein>
<feature type="binding site" evidence="6">
    <location>
        <position position="165"/>
    </location>
    <ligand>
        <name>S-adenosyl-L-methionine</name>
        <dbReference type="ChEBI" id="CHEBI:59789"/>
    </ligand>
</feature>
<evidence type="ECO:0000256" key="4">
    <source>
        <dbReference type="ARBA" id="ARBA00022679"/>
    </source>
</evidence>
<feature type="domain" description="16S/18S rRNA aminocarboxypropyltransferase Tsr3 C-terminal" evidence="8">
    <location>
        <begin position="116"/>
        <end position="242"/>
    </location>
</feature>
<dbReference type="EMBL" id="AXCN02000840">
    <property type="status" value="NOT_ANNOTATED_CDS"/>
    <property type="molecule type" value="Genomic_DNA"/>
</dbReference>
<feature type="binding site" evidence="6">
    <location>
        <position position="142"/>
    </location>
    <ligand>
        <name>S-adenosyl-L-methionine</name>
        <dbReference type="ChEBI" id="CHEBI:59789"/>
    </ligand>
</feature>
<comment type="similarity">
    <text evidence="6">Belongs to the TDD superfamily. TSR3 family.</text>
</comment>
<evidence type="ECO:0000313" key="10">
    <source>
        <dbReference type="EnsemblMetazoa" id="AFAF005710-PA"/>
    </source>
</evidence>
<comment type="caution">
    <text evidence="6">Lacks conserved residue(s) required for the propagation of feature annotation.</text>
</comment>
<dbReference type="GO" id="GO:1904047">
    <property type="term" value="F:S-adenosyl-L-methionine binding"/>
    <property type="evidence" value="ECO:0007669"/>
    <property type="project" value="UniProtKB-UniRule"/>
</dbReference>
<dbReference type="InterPro" id="IPR022968">
    <property type="entry name" value="Tsr3-like"/>
</dbReference>
<feature type="compositionally biased region" description="Basic and acidic residues" evidence="7">
    <location>
        <begin position="59"/>
        <end position="73"/>
    </location>
</feature>
<keyword evidence="5 6" id="KW-0949">S-adenosyl-L-methionine</keyword>
<dbReference type="PANTHER" id="PTHR20426:SF0">
    <property type="entry name" value="18S RRNA AMINOCARBOXYPROPYLTRANSFERASE"/>
    <property type="match status" value="1"/>
</dbReference>
<feature type="binding site" evidence="6">
    <location>
        <position position="94"/>
    </location>
    <ligand>
        <name>S-adenosyl-L-methionine</name>
        <dbReference type="ChEBI" id="CHEBI:59789"/>
    </ligand>
</feature>
<accession>A0A182Q9H2</accession>
<comment type="function">
    <text evidence="6">Aminocarboxypropyltransferase that catalyzes the aminocarboxypropyl transfer on pseudouridine in 18S rRNA. It constitutes the last step in biosynthesis of the hypermodified N1-methyl-N3-(3-amino-3-carboxypropyl) pseudouridine (m1acp3-Psi).</text>
</comment>
<comment type="catalytic activity">
    <reaction evidence="6">
        <text>an N(1)-methylpseudouridine in rRNA + S-adenosyl-L-methionine = N(1)-methyl-N(3)-[(3S)-3-amino-3-carboxypropyl]pseudouridine in rRNA + S-methyl-5'-thioadenosine + H(+)</text>
        <dbReference type="Rhea" id="RHEA:63296"/>
        <dbReference type="Rhea" id="RHEA-COMP:11634"/>
        <dbReference type="Rhea" id="RHEA-COMP:16310"/>
        <dbReference type="ChEBI" id="CHEBI:15378"/>
        <dbReference type="ChEBI" id="CHEBI:17509"/>
        <dbReference type="ChEBI" id="CHEBI:59789"/>
        <dbReference type="ChEBI" id="CHEBI:74890"/>
        <dbReference type="ChEBI" id="CHEBI:146234"/>
        <dbReference type="EC" id="2.5.1.157"/>
    </reaction>
</comment>
<dbReference type="EnsemblMetazoa" id="AFAF005710-RA">
    <property type="protein sequence ID" value="AFAF005710-PA"/>
    <property type="gene ID" value="AFAF005710"/>
</dbReference>
<feature type="compositionally biased region" description="Acidic residues" evidence="7">
    <location>
        <begin position="267"/>
        <end position="280"/>
    </location>
</feature>
<dbReference type="VEuPathDB" id="VectorBase:AFAF005710"/>
<evidence type="ECO:0000259" key="9">
    <source>
        <dbReference type="Pfam" id="PF04068"/>
    </source>
</evidence>
<dbReference type="GO" id="GO:0000455">
    <property type="term" value="P:enzyme-directed rRNA pseudouridine synthesis"/>
    <property type="evidence" value="ECO:0007669"/>
    <property type="project" value="UniProtKB-UniRule"/>
</dbReference>
<evidence type="ECO:0000259" key="8">
    <source>
        <dbReference type="Pfam" id="PF04034"/>
    </source>
</evidence>
<sequence length="305" mass="33836">MHKSRGGGGRKKNAYRKNRPDRASRPLAENLSELSVQSDDDSSASDRDGSAECSGSDHSSGDDKPSKNKFDIGKPPKFAVSMWDLKHCDPKKCSGRKLARHGLIKNLRLGQKFPGLVLTPVGVNCVSPQDREIIKSSGIAVVDCSWAKLDETPFNKMRSPNPRLLPFLVAANPINYGKPCKLSCVEAIAASMYITGYKQEALWYLNKFSWGHSFVELNRELLDAYAGCANSKEILEVQQKYLEDASNELQQDRGFPSSESDEKTVEGEEEEEEEQDDDSEADKNVIESQEKVVVSVTKNEADCNK</sequence>
<keyword evidence="11" id="KW-1185">Reference proteome</keyword>
<dbReference type="InterPro" id="IPR007177">
    <property type="entry name" value="Tsr3_C"/>
</dbReference>
<dbReference type="InterPro" id="IPR007209">
    <property type="entry name" value="RNaseL-inhib-like_metal-bd_dom"/>
</dbReference>